<evidence type="ECO:0000259" key="2">
    <source>
        <dbReference type="Pfam" id="PF13271"/>
    </source>
</evidence>
<feature type="region of interest" description="Disordered" evidence="1">
    <location>
        <begin position="1"/>
        <end position="30"/>
    </location>
</feature>
<dbReference type="Proteomes" id="UP000612585">
    <property type="component" value="Unassembled WGS sequence"/>
</dbReference>
<name>A0A8J3Z9N6_9ACTN</name>
<dbReference type="EMBL" id="BOPG01000032">
    <property type="protein sequence ID" value="GIJ57500.1"/>
    <property type="molecule type" value="Genomic_DNA"/>
</dbReference>
<dbReference type="AlphaFoldDB" id="A0A8J3Z9N6"/>
<reference evidence="3" key="1">
    <citation type="submission" date="2021-01" db="EMBL/GenBank/DDBJ databases">
        <title>Whole genome shotgun sequence of Virgisporangium aurantiacum NBRC 16421.</title>
        <authorList>
            <person name="Komaki H."/>
            <person name="Tamura T."/>
        </authorList>
    </citation>
    <scope>NUCLEOTIDE SEQUENCE</scope>
    <source>
        <strain evidence="3">NBRC 16421</strain>
    </source>
</reference>
<gene>
    <name evidence="3" type="ORF">Vau01_050160</name>
</gene>
<proteinExistence type="predicted"/>
<evidence type="ECO:0000313" key="3">
    <source>
        <dbReference type="EMBL" id="GIJ57500.1"/>
    </source>
</evidence>
<evidence type="ECO:0000256" key="1">
    <source>
        <dbReference type="SAM" id="MobiDB-lite"/>
    </source>
</evidence>
<protein>
    <recommendedName>
        <fullName evidence="2">DUF4062 domain-containing protein</fullName>
    </recommendedName>
</protein>
<keyword evidence="4" id="KW-1185">Reference proteome</keyword>
<organism evidence="3 4">
    <name type="scientific">Virgisporangium aurantiacum</name>
    <dbReference type="NCBI Taxonomy" id="175570"/>
    <lineage>
        <taxon>Bacteria</taxon>
        <taxon>Bacillati</taxon>
        <taxon>Actinomycetota</taxon>
        <taxon>Actinomycetes</taxon>
        <taxon>Micromonosporales</taxon>
        <taxon>Micromonosporaceae</taxon>
        <taxon>Virgisporangium</taxon>
    </lineage>
</organism>
<dbReference type="InterPro" id="IPR025139">
    <property type="entry name" value="DUF4062"/>
</dbReference>
<comment type="caution">
    <text evidence="3">The sequence shown here is derived from an EMBL/GenBank/DDBJ whole genome shotgun (WGS) entry which is preliminary data.</text>
</comment>
<evidence type="ECO:0000313" key="4">
    <source>
        <dbReference type="Proteomes" id="UP000612585"/>
    </source>
</evidence>
<sequence length="449" mass="50177">MLRADNPRMSQTEVLVARPPAGGPGRGRRPRVYVSSPALDLADARRRVIDVVRRSGCEVVSMETYGADGRPPVERCLADVGSCEVYVGIVAWRYGSAPPGSRRSFTHLEYEEAVRLRKHVLLFHLDEKASWPTAHVDRSQGAVRRLRRVQARDHIVDQFTTPDQLADGVRRALHRLLGENTAPVPGLLPYVPDRHAQQEELAEAARGDRLGLSPSVVVLHGAAGQAHHKFAEHMQEQLLARHLPATGTVHMFAVALRAAELDQPDVITRRIARSCSLDADTDVATLAARLHELGTLTMLRFPVEVELRYGRPQVRQVDRLVRYFETWPRRRPLRVLPVISAQYRAPSGWAERLPWRTSGAARLAEAVRKVAGSAVVLPELSNVEMFEVEVWSELPDVRRFLGGGDLVPAIRRIFEQHERTSGERGMPMEKLAAALTYLLRSEATNTEMA</sequence>
<feature type="domain" description="DUF4062" evidence="2">
    <location>
        <begin position="31"/>
        <end position="113"/>
    </location>
</feature>
<accession>A0A8J3Z9N6</accession>
<dbReference type="Pfam" id="PF13271">
    <property type="entry name" value="DUF4062"/>
    <property type="match status" value="1"/>
</dbReference>